<gene>
    <name evidence="4" type="ORF">C8F04DRAFT_908063</name>
</gene>
<reference evidence="4" key="1">
    <citation type="submission" date="2023-03" db="EMBL/GenBank/DDBJ databases">
        <title>Massive genome expansion in bonnet fungi (Mycena s.s.) driven by repeated elements and novel gene families across ecological guilds.</title>
        <authorList>
            <consortium name="Lawrence Berkeley National Laboratory"/>
            <person name="Harder C.B."/>
            <person name="Miyauchi S."/>
            <person name="Viragh M."/>
            <person name="Kuo A."/>
            <person name="Thoen E."/>
            <person name="Andreopoulos B."/>
            <person name="Lu D."/>
            <person name="Skrede I."/>
            <person name="Drula E."/>
            <person name="Henrissat B."/>
            <person name="Morin E."/>
            <person name="Kohler A."/>
            <person name="Barry K."/>
            <person name="LaButti K."/>
            <person name="Morin E."/>
            <person name="Salamov A."/>
            <person name="Lipzen A."/>
            <person name="Mereny Z."/>
            <person name="Hegedus B."/>
            <person name="Baldrian P."/>
            <person name="Stursova M."/>
            <person name="Weitz H."/>
            <person name="Taylor A."/>
            <person name="Grigoriev I.V."/>
            <person name="Nagy L.G."/>
            <person name="Martin F."/>
            <person name="Kauserud H."/>
        </authorList>
    </citation>
    <scope>NUCLEOTIDE SEQUENCE</scope>
    <source>
        <strain evidence="4">CBHHK200</strain>
    </source>
</reference>
<dbReference type="SUPFAM" id="SSF103473">
    <property type="entry name" value="MFS general substrate transporter"/>
    <property type="match status" value="1"/>
</dbReference>
<dbReference type="GO" id="GO:0022857">
    <property type="term" value="F:transmembrane transporter activity"/>
    <property type="evidence" value="ECO:0007669"/>
    <property type="project" value="InterPro"/>
</dbReference>
<feature type="non-terminal residue" evidence="4">
    <location>
        <position position="129"/>
    </location>
</feature>
<dbReference type="PANTHER" id="PTHR11360:SF284">
    <property type="entry name" value="EG:103B4.3 PROTEIN-RELATED"/>
    <property type="match status" value="1"/>
</dbReference>
<proteinExistence type="predicted"/>
<dbReference type="Proteomes" id="UP001218188">
    <property type="component" value="Unassembled WGS sequence"/>
</dbReference>
<feature type="transmembrane region" description="Helical" evidence="2">
    <location>
        <begin position="54"/>
        <end position="77"/>
    </location>
</feature>
<keyword evidence="2" id="KW-1133">Transmembrane helix</keyword>
<protein>
    <recommendedName>
        <fullName evidence="3">Major facilitator superfamily (MFS) profile domain-containing protein</fullName>
    </recommendedName>
</protein>
<comment type="caution">
    <text evidence="4">The sequence shown here is derived from an EMBL/GenBank/DDBJ whole genome shotgun (WGS) entry which is preliminary data.</text>
</comment>
<feature type="transmembrane region" description="Helical" evidence="2">
    <location>
        <begin position="89"/>
        <end position="109"/>
    </location>
</feature>
<evidence type="ECO:0000259" key="3">
    <source>
        <dbReference type="PROSITE" id="PS50850"/>
    </source>
</evidence>
<name>A0AAD6TCH0_9AGAR</name>
<dbReference type="EMBL" id="JARJCM010000011">
    <property type="protein sequence ID" value="KAJ7042825.1"/>
    <property type="molecule type" value="Genomic_DNA"/>
</dbReference>
<dbReference type="InterPro" id="IPR050327">
    <property type="entry name" value="Proton-linked_MCT"/>
</dbReference>
<evidence type="ECO:0000313" key="4">
    <source>
        <dbReference type="EMBL" id="KAJ7042825.1"/>
    </source>
</evidence>
<comment type="subcellular location">
    <subcellularLocation>
        <location evidence="1">Membrane</location>
        <topology evidence="1">Multi-pass membrane protein</topology>
    </subcellularLocation>
</comment>
<keyword evidence="5" id="KW-1185">Reference proteome</keyword>
<evidence type="ECO:0000313" key="5">
    <source>
        <dbReference type="Proteomes" id="UP001218188"/>
    </source>
</evidence>
<sequence>ISWIGSIQLSLQFIIGVVSGKLFDQGYFHVLMIAGSSVLLFSSFMLSLAKPHHFYQALLSQGFGMGIGSGLVFLPSLGLASHYFRRRRAVVMGIMISSGSFGGVIYSILLNKILPREDFGFPWAVRIVL</sequence>
<keyword evidence="2" id="KW-0812">Transmembrane</keyword>
<feature type="transmembrane region" description="Helical" evidence="2">
    <location>
        <begin position="27"/>
        <end position="48"/>
    </location>
</feature>
<feature type="domain" description="Major facilitator superfamily (MFS) profile" evidence="3">
    <location>
        <begin position="1"/>
        <end position="129"/>
    </location>
</feature>
<evidence type="ECO:0000256" key="1">
    <source>
        <dbReference type="ARBA" id="ARBA00004141"/>
    </source>
</evidence>
<dbReference type="InterPro" id="IPR020846">
    <property type="entry name" value="MFS_dom"/>
</dbReference>
<accession>A0AAD6TCH0</accession>
<dbReference type="InterPro" id="IPR036259">
    <property type="entry name" value="MFS_trans_sf"/>
</dbReference>
<dbReference type="AlphaFoldDB" id="A0AAD6TCH0"/>
<feature type="non-terminal residue" evidence="4">
    <location>
        <position position="1"/>
    </location>
</feature>
<dbReference type="Gene3D" id="1.20.1250.20">
    <property type="entry name" value="MFS general substrate transporter like domains"/>
    <property type="match status" value="1"/>
</dbReference>
<dbReference type="GO" id="GO:0016020">
    <property type="term" value="C:membrane"/>
    <property type="evidence" value="ECO:0007669"/>
    <property type="project" value="UniProtKB-SubCell"/>
</dbReference>
<dbReference type="PROSITE" id="PS50850">
    <property type="entry name" value="MFS"/>
    <property type="match status" value="1"/>
</dbReference>
<dbReference type="PANTHER" id="PTHR11360">
    <property type="entry name" value="MONOCARBOXYLATE TRANSPORTER"/>
    <property type="match status" value="1"/>
</dbReference>
<evidence type="ECO:0000256" key="2">
    <source>
        <dbReference type="SAM" id="Phobius"/>
    </source>
</evidence>
<organism evidence="4 5">
    <name type="scientific">Mycena alexandri</name>
    <dbReference type="NCBI Taxonomy" id="1745969"/>
    <lineage>
        <taxon>Eukaryota</taxon>
        <taxon>Fungi</taxon>
        <taxon>Dikarya</taxon>
        <taxon>Basidiomycota</taxon>
        <taxon>Agaricomycotina</taxon>
        <taxon>Agaricomycetes</taxon>
        <taxon>Agaricomycetidae</taxon>
        <taxon>Agaricales</taxon>
        <taxon>Marasmiineae</taxon>
        <taxon>Mycenaceae</taxon>
        <taxon>Mycena</taxon>
    </lineage>
</organism>
<keyword evidence="2" id="KW-0472">Membrane</keyword>